<gene>
    <name evidence="1" type="ORF">ACFPJ5_14640</name>
</gene>
<dbReference type="AlphaFoldDB" id="A0ABD5RDW7"/>
<evidence type="ECO:0000313" key="2">
    <source>
        <dbReference type="Proteomes" id="UP001596201"/>
    </source>
</evidence>
<sequence length="142" mass="15658">MEVRDAVESDAEALAAIADAPADVMRNVVHDRTTRIAERRRPETDPNVDTEVTEEEVLGFVSFDARDRTVHVTQLGGSVEACERLLGEPIRFAANEGMDVELLVPADDETGRTAADRTGFTKRGSGPMFQGTRTVRYRLKPN</sequence>
<dbReference type="RefSeq" id="WP_227230409.1">
    <property type="nucleotide sequence ID" value="NZ_JAJCVJ010000002.1"/>
</dbReference>
<dbReference type="EMBL" id="JBHSKX010000002">
    <property type="protein sequence ID" value="MFC5368171.1"/>
    <property type="molecule type" value="Genomic_DNA"/>
</dbReference>
<name>A0ABD5RDW7_9EURY</name>
<proteinExistence type="predicted"/>
<protein>
    <recommendedName>
        <fullName evidence="3">N-acetyltransferase domain-containing protein</fullName>
    </recommendedName>
</protein>
<comment type="caution">
    <text evidence="1">The sequence shown here is derived from an EMBL/GenBank/DDBJ whole genome shotgun (WGS) entry which is preliminary data.</text>
</comment>
<dbReference type="Proteomes" id="UP001596201">
    <property type="component" value="Unassembled WGS sequence"/>
</dbReference>
<evidence type="ECO:0000313" key="1">
    <source>
        <dbReference type="EMBL" id="MFC5368171.1"/>
    </source>
</evidence>
<accession>A0ABD5RDW7</accession>
<organism evidence="1 2">
    <name type="scientific">Salinirubrum litoreum</name>
    <dbReference type="NCBI Taxonomy" id="1126234"/>
    <lineage>
        <taxon>Archaea</taxon>
        <taxon>Methanobacteriati</taxon>
        <taxon>Methanobacteriota</taxon>
        <taxon>Stenosarchaea group</taxon>
        <taxon>Halobacteria</taxon>
        <taxon>Halobacteriales</taxon>
        <taxon>Haloferacaceae</taxon>
        <taxon>Salinirubrum</taxon>
    </lineage>
</organism>
<keyword evidence="2" id="KW-1185">Reference proteome</keyword>
<reference evidence="1 2" key="1">
    <citation type="journal article" date="2019" name="Int. J. Syst. Evol. Microbiol.">
        <title>The Global Catalogue of Microorganisms (GCM) 10K type strain sequencing project: providing services to taxonomists for standard genome sequencing and annotation.</title>
        <authorList>
            <consortium name="The Broad Institute Genomics Platform"/>
            <consortium name="The Broad Institute Genome Sequencing Center for Infectious Disease"/>
            <person name="Wu L."/>
            <person name="Ma J."/>
        </authorList>
    </citation>
    <scope>NUCLEOTIDE SEQUENCE [LARGE SCALE GENOMIC DNA]</scope>
    <source>
        <strain evidence="1 2">CGMCC 1.12237</strain>
    </source>
</reference>
<evidence type="ECO:0008006" key="3">
    <source>
        <dbReference type="Google" id="ProtNLM"/>
    </source>
</evidence>